<dbReference type="AlphaFoldDB" id="A0A1G6GN21"/>
<reference evidence="1 2" key="1">
    <citation type="submission" date="2016-09" db="EMBL/GenBank/DDBJ databases">
        <authorList>
            <person name="Capua I."/>
            <person name="De Benedictis P."/>
            <person name="Joannis T."/>
            <person name="Lombin L.H."/>
            <person name="Cattoli G."/>
        </authorList>
    </citation>
    <scope>NUCLEOTIDE SEQUENCE [LARGE SCALE GENOMIC DNA]</scope>
    <source>
        <strain evidence="1 2">ISLP-3</strain>
    </source>
</reference>
<keyword evidence="2" id="KW-1185">Reference proteome</keyword>
<proteinExistence type="predicted"/>
<organism evidence="1 2">
    <name type="scientific">Sanguibacter gelidistatuariae</name>
    <dbReference type="NCBI Taxonomy" id="1814289"/>
    <lineage>
        <taxon>Bacteria</taxon>
        <taxon>Bacillati</taxon>
        <taxon>Actinomycetota</taxon>
        <taxon>Actinomycetes</taxon>
        <taxon>Micrococcales</taxon>
        <taxon>Sanguibacteraceae</taxon>
        <taxon>Sanguibacter</taxon>
    </lineage>
</organism>
<accession>A0A1G6GN21</accession>
<sequence length="80" mass="8875">MTGYARDVRGDDPLRWSPDALSALLRRLPGPVATEDLAPLTDLLLAWVPYTCRVRDVAPDTIRQMVPAPPGQDPHLPRHP</sequence>
<gene>
    <name evidence="1" type="ORF">SAMN05216410_0297</name>
</gene>
<evidence type="ECO:0000313" key="1">
    <source>
        <dbReference type="EMBL" id="SDB83243.1"/>
    </source>
</evidence>
<dbReference type="Proteomes" id="UP000199039">
    <property type="component" value="Unassembled WGS sequence"/>
</dbReference>
<protein>
    <submittedName>
        <fullName evidence="1">Uncharacterized protein</fullName>
    </submittedName>
</protein>
<name>A0A1G6GN21_9MICO</name>
<dbReference type="EMBL" id="FMYH01000001">
    <property type="protein sequence ID" value="SDB83243.1"/>
    <property type="molecule type" value="Genomic_DNA"/>
</dbReference>
<evidence type="ECO:0000313" key="2">
    <source>
        <dbReference type="Proteomes" id="UP000199039"/>
    </source>
</evidence>